<name>A0A542ZA58_RARFA</name>
<dbReference type="InterPro" id="IPR055367">
    <property type="entry name" value="WH4_Lhr"/>
</dbReference>
<dbReference type="Proteomes" id="UP000315389">
    <property type="component" value="Unassembled WGS sequence"/>
</dbReference>
<dbReference type="InterPro" id="IPR001650">
    <property type="entry name" value="Helicase_C-like"/>
</dbReference>
<keyword evidence="7" id="KW-0234">DNA repair</keyword>
<dbReference type="SMART" id="SM00490">
    <property type="entry name" value="HELICc"/>
    <property type="match status" value="1"/>
</dbReference>
<dbReference type="GO" id="GO:0006281">
    <property type="term" value="P:DNA repair"/>
    <property type="evidence" value="ECO:0007669"/>
    <property type="project" value="UniProtKB-KW"/>
</dbReference>
<dbReference type="GO" id="GO:0016887">
    <property type="term" value="F:ATP hydrolysis activity"/>
    <property type="evidence" value="ECO:0007669"/>
    <property type="project" value="TreeGrafter"/>
</dbReference>
<feature type="domain" description="Helicase C-terminal" evidence="11">
    <location>
        <begin position="341"/>
        <end position="527"/>
    </location>
</feature>
<dbReference type="Pfam" id="PF08494">
    <property type="entry name" value="DEAD_assoc"/>
    <property type="match status" value="1"/>
</dbReference>
<accession>A0A542ZA58</accession>
<dbReference type="InterPro" id="IPR011545">
    <property type="entry name" value="DEAD/DEAH_box_helicase_dom"/>
</dbReference>
<keyword evidence="5" id="KW-0067">ATP-binding</keyword>
<dbReference type="Gene3D" id="3.40.50.300">
    <property type="entry name" value="P-loop containing nucleotide triphosphate hydrolases"/>
    <property type="match status" value="2"/>
</dbReference>
<keyword evidence="4 12" id="KW-0347">Helicase</keyword>
<keyword evidence="6" id="KW-0238">DNA-binding</keyword>
<reference evidence="12 13" key="1">
    <citation type="submission" date="2019-06" db="EMBL/GenBank/DDBJ databases">
        <title>Sequencing the genomes of 1000 actinobacteria strains.</title>
        <authorList>
            <person name="Klenk H.-P."/>
        </authorList>
    </citation>
    <scope>NUCLEOTIDE SEQUENCE [LARGE SCALE GENOMIC DNA]</scope>
    <source>
        <strain evidence="12 13">DSM 4813</strain>
    </source>
</reference>
<keyword evidence="3" id="KW-0378">Hydrolase</keyword>
<evidence type="ECO:0000256" key="9">
    <source>
        <dbReference type="SAM" id="MobiDB-lite"/>
    </source>
</evidence>
<keyword evidence="1" id="KW-0547">Nucleotide-binding</keyword>
<comment type="caution">
    <text evidence="12">The sequence shown here is derived from an EMBL/GenBank/DDBJ whole genome shotgun (WGS) entry which is preliminary data.</text>
</comment>
<dbReference type="Pfam" id="PF00271">
    <property type="entry name" value="Helicase_C"/>
    <property type="match status" value="1"/>
</dbReference>
<keyword evidence="8" id="KW-0413">Isomerase</keyword>
<organism evidence="12 13">
    <name type="scientific">Rarobacter faecitabidus</name>
    <dbReference type="NCBI Taxonomy" id="13243"/>
    <lineage>
        <taxon>Bacteria</taxon>
        <taxon>Bacillati</taxon>
        <taxon>Actinomycetota</taxon>
        <taxon>Actinomycetes</taxon>
        <taxon>Micrococcales</taxon>
        <taxon>Rarobacteraceae</taxon>
        <taxon>Rarobacter</taxon>
    </lineage>
</organism>
<keyword evidence="2" id="KW-0227">DNA damage</keyword>
<dbReference type="Pfam" id="PF23234">
    <property type="entry name" value="WHD_4th_Lhr"/>
    <property type="match status" value="1"/>
</dbReference>
<dbReference type="GO" id="GO:0003677">
    <property type="term" value="F:DNA binding"/>
    <property type="evidence" value="ECO:0007669"/>
    <property type="project" value="UniProtKB-KW"/>
</dbReference>
<dbReference type="SUPFAM" id="SSF52540">
    <property type="entry name" value="P-loop containing nucleoside triphosphate hydrolases"/>
    <property type="match status" value="1"/>
</dbReference>
<evidence type="ECO:0000256" key="3">
    <source>
        <dbReference type="ARBA" id="ARBA00022801"/>
    </source>
</evidence>
<feature type="region of interest" description="Disordered" evidence="9">
    <location>
        <begin position="1720"/>
        <end position="1741"/>
    </location>
</feature>
<keyword evidence="13" id="KW-1185">Reference proteome</keyword>
<evidence type="ECO:0000256" key="7">
    <source>
        <dbReference type="ARBA" id="ARBA00023204"/>
    </source>
</evidence>
<dbReference type="InterPro" id="IPR027417">
    <property type="entry name" value="P-loop_NTPase"/>
</dbReference>
<dbReference type="InterPro" id="IPR045628">
    <property type="entry name" value="Lhr_WH_dom"/>
</dbReference>
<dbReference type="Pfam" id="PF23236">
    <property type="entry name" value="WHD_2nd_Lhr"/>
    <property type="match status" value="2"/>
</dbReference>
<evidence type="ECO:0000313" key="12">
    <source>
        <dbReference type="EMBL" id="TQL57229.1"/>
    </source>
</evidence>
<dbReference type="PROSITE" id="PS51192">
    <property type="entry name" value="HELICASE_ATP_BIND_1"/>
    <property type="match status" value="1"/>
</dbReference>
<feature type="region of interest" description="Disordered" evidence="9">
    <location>
        <begin position="1490"/>
        <end position="1561"/>
    </location>
</feature>
<dbReference type="InterPro" id="IPR055369">
    <property type="entry name" value="WH2_Lhr"/>
</dbReference>
<feature type="compositionally biased region" description="Gly residues" evidence="9">
    <location>
        <begin position="1075"/>
        <end position="1084"/>
    </location>
</feature>
<dbReference type="InterPro" id="IPR052511">
    <property type="entry name" value="ATP-dep_Helicase"/>
</dbReference>
<dbReference type="RefSeq" id="WP_246046237.1">
    <property type="nucleotide sequence ID" value="NZ_BAAASV010000002.1"/>
</dbReference>
<evidence type="ECO:0000256" key="1">
    <source>
        <dbReference type="ARBA" id="ARBA00022741"/>
    </source>
</evidence>
<evidence type="ECO:0000259" key="11">
    <source>
        <dbReference type="PROSITE" id="PS51194"/>
    </source>
</evidence>
<dbReference type="Pfam" id="PF00270">
    <property type="entry name" value="DEAD"/>
    <property type="match status" value="1"/>
</dbReference>
<feature type="region of interest" description="Disordered" evidence="9">
    <location>
        <begin position="269"/>
        <end position="339"/>
    </location>
</feature>
<evidence type="ECO:0000256" key="2">
    <source>
        <dbReference type="ARBA" id="ARBA00022763"/>
    </source>
</evidence>
<dbReference type="InterPro" id="IPR055368">
    <property type="entry name" value="WH3_Lhr"/>
</dbReference>
<evidence type="ECO:0000313" key="13">
    <source>
        <dbReference type="Proteomes" id="UP000315389"/>
    </source>
</evidence>
<dbReference type="GO" id="GO:0004386">
    <property type="term" value="F:helicase activity"/>
    <property type="evidence" value="ECO:0007669"/>
    <property type="project" value="UniProtKB-KW"/>
</dbReference>
<evidence type="ECO:0000256" key="5">
    <source>
        <dbReference type="ARBA" id="ARBA00022840"/>
    </source>
</evidence>
<evidence type="ECO:0000256" key="8">
    <source>
        <dbReference type="ARBA" id="ARBA00023235"/>
    </source>
</evidence>
<feature type="region of interest" description="Disordered" evidence="9">
    <location>
        <begin position="1214"/>
        <end position="1242"/>
    </location>
</feature>
<dbReference type="Pfam" id="PF23235">
    <property type="entry name" value="WHD_3rd_Lhr"/>
    <property type="match status" value="1"/>
</dbReference>
<dbReference type="PANTHER" id="PTHR47962">
    <property type="entry name" value="ATP-DEPENDENT HELICASE LHR-RELATED-RELATED"/>
    <property type="match status" value="1"/>
</dbReference>
<evidence type="ECO:0000256" key="6">
    <source>
        <dbReference type="ARBA" id="ARBA00023125"/>
    </source>
</evidence>
<evidence type="ECO:0000256" key="4">
    <source>
        <dbReference type="ARBA" id="ARBA00022806"/>
    </source>
</evidence>
<dbReference type="CDD" id="cd17922">
    <property type="entry name" value="DEXHc_LHR-like"/>
    <property type="match status" value="1"/>
</dbReference>
<dbReference type="Pfam" id="PF19306">
    <property type="entry name" value="WHD_Lhr"/>
    <property type="match status" value="1"/>
</dbReference>
<evidence type="ECO:0000259" key="10">
    <source>
        <dbReference type="PROSITE" id="PS51192"/>
    </source>
</evidence>
<dbReference type="PROSITE" id="PS51194">
    <property type="entry name" value="HELICASE_CTER"/>
    <property type="match status" value="1"/>
</dbReference>
<gene>
    <name evidence="12" type="ORF">FB461_2350</name>
</gene>
<dbReference type="GO" id="GO:0005524">
    <property type="term" value="F:ATP binding"/>
    <property type="evidence" value="ECO:0007669"/>
    <property type="project" value="UniProtKB-KW"/>
</dbReference>
<protein>
    <submittedName>
        <fullName evidence="12">ATP-dependent Lhr-like helicase</fullName>
    </submittedName>
</protein>
<sequence>MTFSRATQGWLDASFDAPTPAQRAAWQTIGEGNHTLVIAPTGSGKTLAAFLWAIDQHVTAGDAPAPQILYISPLKALASDVERNLRAPLIGIAREADRLGLPIPEVSVGIRTGDTSPRDRQRMAKQPPDIIITTPESLFLMLTSSASAALERVGTVIVDEIHALAGTKRGAHLSLSLERLDALLPVPAQRIGLSATVTPAEKVAEFLSGARLPDDGGRPTRVVKPPTTKHIDLGIEAVDPTVRHLRDDVAGGRDGALLAEGHAMRPAGATLGRDDAMLPGNLGEPAGGSSARRFAEEDLSGDASGGYGPGAYEPVAYGQSQAGAPEGSSLDPRGGGSTWPEVERRVVDLIEQHRSTLVFVNSRRTAEKLTARLNEEWARRTGATNALGDSALDNTSQWPAAITAQAGAALGIEPIVARAHHGSMSRVERTQIEDALKSGRLPAVVATSSLELGIDMGAIDLVIQIGAPPSVASGLQRIGRAGHQVGQTSHGVMLTLHRGELIPAAVTAQRMRERKIEPVHDLTNPLDVLAQQVVAAVAVADWHEGELQALVRRAAPFTGLGDSTWASVLDMLAGRYPSEDFSELRPRLTWDRATGMLSGRRGSALIAVTSGGTIPDRGLYPVVLAGSDDGPRKRSNRVGELDEEMVFESRVGDAITLGSSTWRIEEITPQQVIVTPAPGQPGRLPFWKGDGPGRPFPLGAAVGAFTRRIDAERRRDAVAARGSLAEQGLDESATDQLLALLAEQHESTGRIPDDKTLIVERFHDELGDWRIVVHSPFGSRVHAPWALVIGARIREHFGLDASVSYSDDGIVLRMPPMGDADEPGLPVADLLIDPAEVFAAVREQITGSPMFAARFREAAARALLLPRRNPGMRQPLWQQRHRAAQLLAVAAQYPDFPIVIEAVRECLRDDFDLPALTEIMGAVEAGRIRLLEVTTDSPSPFARSLLFSYTAQFMYDADAPLAERKAVALSLDPVLLAEILGDDDAPDLADLLDPEVVQQVSDEVQRTAPDRRVKNLDGLWDLLRSHGPLTRAELAARVSPEVEGVDEWLRRESGRLVFSLRRPRWHGNAHVAEGANGGDGGGNGPDADQRADASGNARAALSGYGDGNDSGDAASGEAGADDGLWWAATDDAARLRDGLGLPLPAGIAQAFLEPVDDPLGDLARRYARTHGPFTVAELARGLALGTALASEIVRRLAGDGKLVLGPARRVAIPADPAPTATNPEAIAEPADGQGEGSAVSSTERTATWIDADVLRRIRRRTLAVLRGQVEAVTPDALARFVPTWQHLDGTLRGTEGVLQVIEQLAGARFPASALETFILPARVGDYEPRFLDDLAARGEIIWCGHQSLPGARGDGIISLHLTETASLTLPVAPSGADADAGSADDPGLVAVVMNALRRGGQFFDALLADAGAPASEVADVVWQLAWSSRATSDSFGSLREMIGARGGAHRSAKSAGRPRPGRGLRGLRALAHSAEIAAVAPSRTAASASAASAAPPATDTAAGGEPAASPASAAATTAHHPAAGPVDAGTTAGSGAISATAGPVAFHPTPGPPAPHARADHSPTALRDILAARAGGRWSALPLPDPADPGYGTLRAHADITVLLQRYGVVARTPGLADQVTTDAATMYRILAEFEQQGSLRRGYFVEGLGGAQFALPGAVDELRRFASASVVPDARVIAATDPANPYGVLLEWPAPILAMTGGVDSASADVGAGAAHASKAPTTASASTHSKPALGTSHRPGRRAGAVVVLVDGIPVFYLERGGRTLVVLARDISQRDVHSHSGETYLDATNPPASPFAHAAKALVDAVRAGTVSRATIRQVSDMPALDALGRTRNRDNLVRSPVVQAVHALLAAGAQVHTQGLRLEGPRARG</sequence>
<dbReference type="EMBL" id="VFOS01000005">
    <property type="protein sequence ID" value="TQL57229.1"/>
    <property type="molecule type" value="Genomic_DNA"/>
</dbReference>
<feature type="domain" description="Helicase ATP-binding" evidence="10">
    <location>
        <begin position="26"/>
        <end position="215"/>
    </location>
</feature>
<dbReference type="PANTHER" id="PTHR47962:SF5">
    <property type="entry name" value="ATP-DEPENDENT HELICASE LHR-RELATED"/>
    <property type="match status" value="1"/>
</dbReference>
<dbReference type="InterPro" id="IPR014001">
    <property type="entry name" value="Helicase_ATP-bd"/>
</dbReference>
<proteinExistence type="predicted"/>
<dbReference type="SMART" id="SM00487">
    <property type="entry name" value="DEXDc"/>
    <property type="match status" value="1"/>
</dbReference>
<feature type="compositionally biased region" description="Low complexity" evidence="9">
    <location>
        <begin position="1490"/>
        <end position="1542"/>
    </location>
</feature>
<dbReference type="InterPro" id="IPR013701">
    <property type="entry name" value="Lhr-like_DEAD/DEAH_assoc"/>
</dbReference>
<feature type="compositionally biased region" description="Low complexity" evidence="9">
    <location>
        <begin position="1720"/>
        <end position="1734"/>
    </location>
</feature>
<feature type="region of interest" description="Disordered" evidence="9">
    <location>
        <begin position="1069"/>
        <end position="1117"/>
    </location>
</feature>